<keyword evidence="15" id="KW-1185">Reference proteome</keyword>
<comment type="caution">
    <text evidence="14">The sequence shown here is derived from an EMBL/GenBank/DDBJ whole genome shotgun (WGS) entry which is preliminary data.</text>
</comment>
<organism evidence="14 15">
    <name type="scientific">Roseateles flavus</name>
    <dbReference type="NCBI Taxonomy" id="3149041"/>
    <lineage>
        <taxon>Bacteria</taxon>
        <taxon>Pseudomonadati</taxon>
        <taxon>Pseudomonadota</taxon>
        <taxon>Betaproteobacteria</taxon>
        <taxon>Burkholderiales</taxon>
        <taxon>Sphaerotilaceae</taxon>
        <taxon>Roseateles</taxon>
    </lineage>
</organism>
<evidence type="ECO:0000256" key="10">
    <source>
        <dbReference type="ARBA" id="ARBA00049244"/>
    </source>
</evidence>
<feature type="region of interest" description="Disordered" evidence="12">
    <location>
        <begin position="949"/>
        <end position="973"/>
    </location>
</feature>
<feature type="region of interest" description="Disordered" evidence="12">
    <location>
        <begin position="145"/>
        <end position="209"/>
    </location>
</feature>
<dbReference type="HAMAP" id="MF_01902">
    <property type="entry name" value="DNApol_error_prone"/>
    <property type="match status" value="1"/>
</dbReference>
<dbReference type="Pfam" id="PF17657">
    <property type="entry name" value="DNA_pol3_finger"/>
    <property type="match status" value="1"/>
</dbReference>
<evidence type="ECO:0000259" key="13">
    <source>
        <dbReference type="SMART" id="SM00481"/>
    </source>
</evidence>
<dbReference type="Pfam" id="PF14579">
    <property type="entry name" value="HHH_6"/>
    <property type="match status" value="1"/>
</dbReference>
<dbReference type="Pfam" id="PF07733">
    <property type="entry name" value="DNA_pol3_alpha"/>
    <property type="match status" value="1"/>
</dbReference>
<dbReference type="InterPro" id="IPR011708">
    <property type="entry name" value="DNA_pol3_alpha_NTPase_dom"/>
</dbReference>
<evidence type="ECO:0000256" key="11">
    <source>
        <dbReference type="HAMAP-Rule" id="MF_01902"/>
    </source>
</evidence>
<dbReference type="InterPro" id="IPR041931">
    <property type="entry name" value="DNA_pol3_alpha_thumb_dom"/>
</dbReference>
<dbReference type="NCBIfam" id="NF004225">
    <property type="entry name" value="PRK05672.1"/>
    <property type="match status" value="1"/>
</dbReference>
<comment type="similarity">
    <text evidence="2 11">Belongs to the DNA polymerase type-C family. DnaE2 subfamily.</text>
</comment>
<sequence>MPPIPHAHEEDGAHPPGSHKSQRPLPPALQRMLQGTHTPGTAGRSGEARPGARVLPGYAELQCLSNFSFLRGASDPEELVLRAQQLGYRALALADECSLAGVVRAHVALKKLVGQLREEAPELDPELEVVQLIIGSQFRVRWPGAAQERAQRSGQARPQSSAQSGAQSGAQTDEQPGAKAEQAEQDEDARPSASAIGGHPPAPGEDPEPGFQLVLLARHREGYGQLSEFITRLRRASPVKGRYRLDWPLLREALASGQLGGCLALLLPDRRLEAPDELIEQASALQAACAPGQLWLGLCLLRELSDEAWLQLLREMSEHLALPLAACGDVHFHVRSRKPLQDVMTATRLNRPLHACGGSLQPQAERHLRSRLRLGQIYPADTLAETLQIASLCHFSLDELRYQYPEEVVPAGYTAQSWLRKMTYDGMHRRWPQGVPPEHRQTIEDELTLICELGYEHYFLTVADIVRFARSRKILCQGRGSAANSLVCYSLYITSIGPERGKLLFGRFISRERNEPPDIDVDFEHERREEVIQYLYERYGRDRAALTAVVIRYRARSALRDVGRALGIEEALVERLAKDHSGWVQEILPEDRLQALQREILERQGRDLVQELPLRQLIVLARQLMGMPRHLSQHVGGFVLTQGRLSRLVPIENATMPGRSVIEWDKDDLDALNLLKVDVLALGMLSALRRCFALVNGLREEYSDHPLELARIPEGDEATYDMICKADTVGTFQIESRAQMSMLPRLRPRCFYDLVVEVAIVRPGPIEGGMVHPYLENRRKGKDGIRYPKEALKEALERTYGIPIFQEQVMQVAMIAAGFTPGEADQLRRAMAAWKRPGDLAQFHARILSGMRARGYEDEFAEAIFRQIQGFASYGFPESHAASFALLTYASCWFKRHEPAVFLCALLNSQPLGFYTPAQLVQDARRHGVEVRAADVNLSDWDCSLETTPRAGERERSWMQGEAPPLAQDRTRPFEHTRPQPAVRLGLRLVYGLSEETGRRIVACREGWAVPAATPAWHARGQGVAAPGPGASPSPPVPPVPPIPQAPAPYCDAQDLALRARLDAREMQLLAAADALHSLAGHRRQQIWEASAQGRTPALLQDAPIHEPPLQLNLAPEGEELLWDYRSLGLSLRRHPLALLRDRLQAHGLRSSAQLAQVPNGRRVRTGGLVTVRQKPQTAKGTLFVSLEDEHGSIQVIVWADVYARHRSTILAARLLAVHGRWQRSREGICNLLAESFEDLSPWLGRMADEAGSRDFR</sequence>
<feature type="region of interest" description="Disordered" evidence="12">
    <location>
        <begin position="1"/>
        <end position="51"/>
    </location>
</feature>
<dbReference type="CDD" id="cd07434">
    <property type="entry name" value="PHP_PolIIIA_DnaE2"/>
    <property type="match status" value="1"/>
</dbReference>
<evidence type="ECO:0000256" key="7">
    <source>
        <dbReference type="ARBA" id="ARBA00022763"/>
    </source>
</evidence>
<dbReference type="Proteomes" id="UP001462640">
    <property type="component" value="Unassembled WGS sequence"/>
</dbReference>
<keyword evidence="4 11" id="KW-0808">Transferase</keyword>
<dbReference type="GO" id="GO:0003887">
    <property type="term" value="F:DNA-directed DNA polymerase activity"/>
    <property type="evidence" value="ECO:0007669"/>
    <property type="project" value="UniProtKB-EC"/>
</dbReference>
<evidence type="ECO:0000313" key="15">
    <source>
        <dbReference type="Proteomes" id="UP001462640"/>
    </source>
</evidence>
<feature type="compositionally biased region" description="Basic and acidic residues" evidence="12">
    <location>
        <begin position="1"/>
        <end position="13"/>
    </location>
</feature>
<dbReference type="CDD" id="cd04485">
    <property type="entry name" value="DnaE_OBF"/>
    <property type="match status" value="1"/>
</dbReference>
<dbReference type="InterPro" id="IPR004805">
    <property type="entry name" value="DnaE2/DnaE/PolC"/>
</dbReference>
<dbReference type="InterPro" id="IPR004013">
    <property type="entry name" value="PHP_dom"/>
</dbReference>
<evidence type="ECO:0000256" key="9">
    <source>
        <dbReference type="ARBA" id="ARBA00023204"/>
    </source>
</evidence>
<evidence type="ECO:0000256" key="5">
    <source>
        <dbReference type="ARBA" id="ARBA00022695"/>
    </source>
</evidence>
<reference evidence="14 15" key="1">
    <citation type="submission" date="2024-05" db="EMBL/GenBank/DDBJ databases">
        <title>Roseateles sp. 2.12 16S ribosomal RNA gene Genome sequencing and assembly.</title>
        <authorList>
            <person name="Woo H."/>
        </authorList>
    </citation>
    <scope>NUCLEOTIDE SEQUENCE [LARGE SCALE GENOMIC DNA]</scope>
    <source>
        <strain evidence="14 15">2.12</strain>
    </source>
</reference>
<gene>
    <name evidence="11" type="primary">dnaE2</name>
    <name evidence="14" type="ORF">ABDJ40_11500</name>
</gene>
<evidence type="ECO:0000256" key="4">
    <source>
        <dbReference type="ARBA" id="ARBA00022679"/>
    </source>
</evidence>
<dbReference type="InterPro" id="IPR023073">
    <property type="entry name" value="DnaE2"/>
</dbReference>
<name>A0ABV0GE91_9BURK</name>
<keyword evidence="6 11" id="KW-0235">DNA replication</keyword>
<comment type="function">
    <text evidence="11">DNA polymerase involved in damage-induced mutagenesis and translesion synthesis (TLS). It is not the major replicative DNA polymerase.</text>
</comment>
<dbReference type="NCBIfam" id="TIGR00594">
    <property type="entry name" value="polc"/>
    <property type="match status" value="1"/>
</dbReference>
<evidence type="ECO:0000256" key="2">
    <source>
        <dbReference type="ARBA" id="ARBA00007391"/>
    </source>
</evidence>
<dbReference type="PANTHER" id="PTHR32294:SF4">
    <property type="entry name" value="ERROR-PRONE DNA POLYMERASE"/>
    <property type="match status" value="1"/>
</dbReference>
<dbReference type="PANTHER" id="PTHR32294">
    <property type="entry name" value="DNA POLYMERASE III SUBUNIT ALPHA"/>
    <property type="match status" value="1"/>
</dbReference>
<evidence type="ECO:0000256" key="6">
    <source>
        <dbReference type="ARBA" id="ARBA00022705"/>
    </source>
</evidence>
<keyword evidence="3 11" id="KW-0963">Cytoplasm</keyword>
<dbReference type="Gene3D" id="1.10.10.1600">
    <property type="entry name" value="Bacterial DNA polymerase III alpha subunit, thumb domain"/>
    <property type="match status" value="1"/>
</dbReference>
<protein>
    <recommendedName>
        <fullName evidence="11">Error-prone DNA polymerase</fullName>
        <ecNumber evidence="11">2.7.7.7</ecNumber>
    </recommendedName>
</protein>
<dbReference type="EMBL" id="JBDPZC010000004">
    <property type="protein sequence ID" value="MEO3713388.1"/>
    <property type="molecule type" value="Genomic_DNA"/>
</dbReference>
<proteinExistence type="inferred from homology"/>
<evidence type="ECO:0000256" key="8">
    <source>
        <dbReference type="ARBA" id="ARBA00022932"/>
    </source>
</evidence>
<dbReference type="EC" id="2.7.7.7" evidence="11"/>
<dbReference type="SMART" id="SM00481">
    <property type="entry name" value="POLIIIAc"/>
    <property type="match status" value="1"/>
</dbReference>
<comment type="subcellular location">
    <subcellularLocation>
        <location evidence="1 11">Cytoplasm</location>
    </subcellularLocation>
</comment>
<accession>A0ABV0GE91</accession>
<dbReference type="InterPro" id="IPR004365">
    <property type="entry name" value="NA-bd_OB_tRNA"/>
</dbReference>
<keyword evidence="8 11" id="KW-0239">DNA-directed DNA polymerase</keyword>
<evidence type="ECO:0000256" key="1">
    <source>
        <dbReference type="ARBA" id="ARBA00004496"/>
    </source>
</evidence>
<dbReference type="Pfam" id="PF01336">
    <property type="entry name" value="tRNA_anti-codon"/>
    <property type="match status" value="1"/>
</dbReference>
<evidence type="ECO:0000256" key="3">
    <source>
        <dbReference type="ARBA" id="ARBA00022490"/>
    </source>
</evidence>
<evidence type="ECO:0000313" key="14">
    <source>
        <dbReference type="EMBL" id="MEO3713388.1"/>
    </source>
</evidence>
<dbReference type="InterPro" id="IPR029460">
    <property type="entry name" value="DNAPol_HHH"/>
</dbReference>
<keyword evidence="7 11" id="KW-0227">DNA damage</keyword>
<feature type="compositionally biased region" description="Low complexity" evidence="12">
    <location>
        <begin position="152"/>
        <end position="171"/>
    </location>
</feature>
<feature type="domain" description="Polymerase/histidinol phosphatase N-terminal" evidence="13">
    <location>
        <begin position="59"/>
        <end position="142"/>
    </location>
</feature>
<keyword evidence="5 11" id="KW-0548">Nucleotidyltransferase</keyword>
<dbReference type="Pfam" id="PF02811">
    <property type="entry name" value="PHP"/>
    <property type="match status" value="1"/>
</dbReference>
<evidence type="ECO:0000256" key="12">
    <source>
        <dbReference type="SAM" id="MobiDB-lite"/>
    </source>
</evidence>
<dbReference type="InterPro" id="IPR040982">
    <property type="entry name" value="DNA_pol3_finger"/>
</dbReference>
<comment type="catalytic activity">
    <reaction evidence="10 11">
        <text>DNA(n) + a 2'-deoxyribonucleoside 5'-triphosphate = DNA(n+1) + diphosphate</text>
        <dbReference type="Rhea" id="RHEA:22508"/>
        <dbReference type="Rhea" id="RHEA-COMP:17339"/>
        <dbReference type="Rhea" id="RHEA-COMP:17340"/>
        <dbReference type="ChEBI" id="CHEBI:33019"/>
        <dbReference type="ChEBI" id="CHEBI:61560"/>
        <dbReference type="ChEBI" id="CHEBI:173112"/>
        <dbReference type="EC" id="2.7.7.7"/>
    </reaction>
</comment>
<keyword evidence="9 11" id="KW-0234">DNA repair</keyword>
<dbReference type="Gene3D" id="3.20.20.140">
    <property type="entry name" value="Metal-dependent hydrolases"/>
    <property type="match status" value="1"/>
</dbReference>
<dbReference type="InterPro" id="IPR003141">
    <property type="entry name" value="Pol/His_phosphatase_N"/>
</dbReference>